<reference evidence="3" key="1">
    <citation type="submission" date="2023-05" db="EMBL/GenBank/DDBJ databases">
        <title>Anaerotaeda fermentans gen. nov., sp. nov., a novel anaerobic planctomycete of the new family within the order Sedimentisphaerales isolated from Taman Peninsula, Russia.</title>
        <authorList>
            <person name="Khomyakova M.A."/>
            <person name="Merkel A.Y."/>
            <person name="Slobodkin A.I."/>
        </authorList>
    </citation>
    <scope>NUCLEOTIDE SEQUENCE</scope>
    <source>
        <strain evidence="3">M17dextr</strain>
    </source>
</reference>
<evidence type="ECO:0000256" key="1">
    <source>
        <dbReference type="ARBA" id="ARBA00038248"/>
    </source>
</evidence>
<accession>A0AAW6TXI8</accession>
<dbReference type="PANTHER" id="PTHR36565">
    <property type="entry name" value="UPF0332 PROTEIN TM_1000"/>
    <property type="match status" value="1"/>
</dbReference>
<comment type="caution">
    <text evidence="3">The sequence shown here is derived from an EMBL/GenBank/DDBJ whole genome shotgun (WGS) entry which is preliminary data.</text>
</comment>
<dbReference type="RefSeq" id="WP_349243582.1">
    <property type="nucleotide sequence ID" value="NZ_JASCXX010000003.1"/>
</dbReference>
<sequence length="132" mass="15381">MRDADFQSLIDYRLEQANEALQDAELLLAAGRYRATANRLYYAAFYTAVAVLLTRRLQYAKHSAVIAFFDREFIRSGQVPREYSRTLHRAFHERQQDDYLPFVEPDADEIKLLLTDVQALVAGLRNYVMEQC</sequence>
<dbReference type="Proteomes" id="UP001431776">
    <property type="component" value="Unassembled WGS sequence"/>
</dbReference>
<dbReference type="PANTHER" id="PTHR36565:SF1">
    <property type="entry name" value="UPF0332 PROTEIN TM_1000"/>
    <property type="match status" value="1"/>
</dbReference>
<comment type="similarity">
    <text evidence="1">Belongs to the UPF0332 family.</text>
</comment>
<gene>
    <name evidence="3" type="ORF">QJ522_03865</name>
</gene>
<dbReference type="AlphaFoldDB" id="A0AAW6TXI8"/>
<evidence type="ECO:0000259" key="2">
    <source>
        <dbReference type="Pfam" id="PF05168"/>
    </source>
</evidence>
<name>A0AAW6TXI8_9BACT</name>
<protein>
    <submittedName>
        <fullName evidence="3">HEPN domain-containing protein</fullName>
    </submittedName>
</protein>
<feature type="domain" description="HEPN" evidence="2">
    <location>
        <begin position="12"/>
        <end position="122"/>
    </location>
</feature>
<dbReference type="InterPro" id="IPR007842">
    <property type="entry name" value="HEPN_dom"/>
</dbReference>
<dbReference type="Pfam" id="PF05168">
    <property type="entry name" value="HEPN"/>
    <property type="match status" value="1"/>
</dbReference>
<dbReference type="Gene3D" id="1.20.120.330">
    <property type="entry name" value="Nucleotidyltransferases domain 2"/>
    <property type="match status" value="1"/>
</dbReference>
<dbReference type="EMBL" id="JASCXX010000003">
    <property type="protein sequence ID" value="MDI6448173.1"/>
    <property type="molecule type" value="Genomic_DNA"/>
</dbReference>
<keyword evidence="4" id="KW-1185">Reference proteome</keyword>
<evidence type="ECO:0000313" key="3">
    <source>
        <dbReference type="EMBL" id="MDI6448173.1"/>
    </source>
</evidence>
<organism evidence="3 4">
    <name type="scientific">Anaerobaca lacustris</name>
    <dbReference type="NCBI Taxonomy" id="3044600"/>
    <lineage>
        <taxon>Bacteria</taxon>
        <taxon>Pseudomonadati</taxon>
        <taxon>Planctomycetota</taxon>
        <taxon>Phycisphaerae</taxon>
        <taxon>Sedimentisphaerales</taxon>
        <taxon>Anaerobacaceae</taxon>
        <taxon>Anaerobaca</taxon>
    </lineage>
</organism>
<dbReference type="InterPro" id="IPR052226">
    <property type="entry name" value="UPF0332_toxin"/>
</dbReference>
<evidence type="ECO:0000313" key="4">
    <source>
        <dbReference type="Proteomes" id="UP001431776"/>
    </source>
</evidence>
<proteinExistence type="inferred from homology"/>